<feature type="domain" description="Rieske" evidence="6">
    <location>
        <begin position="8"/>
        <end position="104"/>
    </location>
</feature>
<keyword evidence="4" id="KW-0411">Iron-sulfur</keyword>
<dbReference type="Gene3D" id="2.102.10.10">
    <property type="entry name" value="Rieske [2Fe-2S] iron-sulphur domain"/>
    <property type="match status" value="1"/>
</dbReference>
<reference evidence="7 8" key="1">
    <citation type="submission" date="2017-04" db="EMBL/GenBank/DDBJ databases">
        <title>Novel microbial lineages endemic to geothermal iron-oxide mats fill important gaps in the evolutionary history of Archaea.</title>
        <authorList>
            <person name="Jay Z.J."/>
            <person name="Beam J.P."/>
            <person name="Dlakic M."/>
            <person name="Rusch D.B."/>
            <person name="Kozubal M.A."/>
            <person name="Inskeep W.P."/>
        </authorList>
    </citation>
    <scope>NUCLEOTIDE SEQUENCE [LARGE SCALE GENOMIC DNA]</scope>
    <source>
        <strain evidence="7">ECH_B_SAG-G06</strain>
    </source>
</reference>
<dbReference type="InterPro" id="IPR017941">
    <property type="entry name" value="Rieske_2Fe-2S"/>
</dbReference>
<dbReference type="PANTHER" id="PTHR21496:SF0">
    <property type="entry name" value="RIESKE DOMAIN-CONTAINING PROTEIN"/>
    <property type="match status" value="1"/>
</dbReference>
<evidence type="ECO:0000256" key="1">
    <source>
        <dbReference type="ARBA" id="ARBA00022714"/>
    </source>
</evidence>
<dbReference type="PROSITE" id="PS51296">
    <property type="entry name" value="RIESKE"/>
    <property type="match status" value="1"/>
</dbReference>
<evidence type="ECO:0000256" key="5">
    <source>
        <dbReference type="ARBA" id="ARBA00034078"/>
    </source>
</evidence>
<evidence type="ECO:0000256" key="4">
    <source>
        <dbReference type="ARBA" id="ARBA00023014"/>
    </source>
</evidence>
<dbReference type="SUPFAM" id="SSF50022">
    <property type="entry name" value="ISP domain"/>
    <property type="match status" value="1"/>
</dbReference>
<evidence type="ECO:0000313" key="7">
    <source>
        <dbReference type="EMBL" id="PSO05224.1"/>
    </source>
</evidence>
<comment type="caution">
    <text evidence="7">The sequence shown here is derived from an EMBL/GenBank/DDBJ whole genome shotgun (WGS) entry which is preliminary data.</text>
</comment>
<gene>
    <name evidence="7" type="ORF">B9Q12_00945</name>
</gene>
<name>A0A2R6C2Z9_9ARCH</name>
<keyword evidence="1" id="KW-0001">2Fe-2S</keyword>
<dbReference type="CDD" id="cd03467">
    <property type="entry name" value="Rieske"/>
    <property type="match status" value="1"/>
</dbReference>
<evidence type="ECO:0000313" key="8">
    <source>
        <dbReference type="Proteomes" id="UP000240582"/>
    </source>
</evidence>
<dbReference type="Proteomes" id="UP000240582">
    <property type="component" value="Unassembled WGS sequence"/>
</dbReference>
<keyword evidence="3" id="KW-0408">Iron</keyword>
<dbReference type="EMBL" id="NEXN01000016">
    <property type="protein sequence ID" value="PSO05224.1"/>
    <property type="molecule type" value="Genomic_DNA"/>
</dbReference>
<dbReference type="AlphaFoldDB" id="A0A2R6C2Z9"/>
<dbReference type="GO" id="GO:0046872">
    <property type="term" value="F:metal ion binding"/>
    <property type="evidence" value="ECO:0007669"/>
    <property type="project" value="UniProtKB-KW"/>
</dbReference>
<dbReference type="InterPro" id="IPR036922">
    <property type="entry name" value="Rieske_2Fe-2S_sf"/>
</dbReference>
<organism evidence="7 8">
    <name type="scientific">Candidatus Marsarchaeota G2 archaeon ECH_B_SAG-G06</name>
    <dbReference type="NCBI Taxonomy" id="1978166"/>
    <lineage>
        <taxon>Archaea</taxon>
        <taxon>Candidatus Marsarchaeota</taxon>
        <taxon>Candidatus Marsarchaeota group 2</taxon>
    </lineage>
</organism>
<evidence type="ECO:0000256" key="2">
    <source>
        <dbReference type="ARBA" id="ARBA00022723"/>
    </source>
</evidence>
<evidence type="ECO:0000256" key="3">
    <source>
        <dbReference type="ARBA" id="ARBA00023004"/>
    </source>
</evidence>
<sequence>MQALNEFTPLCKVSEVPKNGIKAFRINGRHYVVVEHAGKYECLDGLCPHAQGLLAFGQVFKNYLYCSYHQAVFDLDSGKPLPGSPTDQALKKYEAKVVGDTIYAKIPR</sequence>
<accession>A0A2R6C2Z9</accession>
<dbReference type="PANTHER" id="PTHR21496">
    <property type="entry name" value="FERREDOXIN-RELATED"/>
    <property type="match status" value="1"/>
</dbReference>
<protein>
    <recommendedName>
        <fullName evidence="6">Rieske domain-containing protein</fullName>
    </recommendedName>
</protein>
<comment type="cofactor">
    <cofactor evidence="5">
        <name>[2Fe-2S] cluster</name>
        <dbReference type="ChEBI" id="CHEBI:190135"/>
    </cofactor>
</comment>
<dbReference type="Pfam" id="PF00355">
    <property type="entry name" value="Rieske"/>
    <property type="match status" value="1"/>
</dbReference>
<evidence type="ECO:0000259" key="6">
    <source>
        <dbReference type="PROSITE" id="PS51296"/>
    </source>
</evidence>
<keyword evidence="2" id="KW-0479">Metal-binding</keyword>
<dbReference type="GO" id="GO:0051537">
    <property type="term" value="F:2 iron, 2 sulfur cluster binding"/>
    <property type="evidence" value="ECO:0007669"/>
    <property type="project" value="UniProtKB-KW"/>
</dbReference>
<proteinExistence type="predicted"/>